<dbReference type="GO" id="GO:0003700">
    <property type="term" value="F:DNA-binding transcription factor activity"/>
    <property type="evidence" value="ECO:0007669"/>
    <property type="project" value="TreeGrafter"/>
</dbReference>
<dbReference type="InterPro" id="IPR028082">
    <property type="entry name" value="Peripla_BP_I"/>
</dbReference>
<protein>
    <submittedName>
        <fullName evidence="6">LacI family DNA-binding transcriptional regulator</fullName>
    </submittedName>
</protein>
<dbReference type="InterPro" id="IPR010982">
    <property type="entry name" value="Lambda_DNA-bd_dom_sf"/>
</dbReference>
<dbReference type="PANTHER" id="PTHR30146:SF148">
    <property type="entry name" value="HTH-TYPE TRANSCRIPTIONAL REPRESSOR PURR-RELATED"/>
    <property type="match status" value="1"/>
</dbReference>
<reference evidence="6" key="1">
    <citation type="submission" date="2021-01" db="EMBL/GenBank/DDBJ databases">
        <title>Modified the classification status of verrucomicrobia.</title>
        <authorList>
            <person name="Feng X."/>
        </authorList>
    </citation>
    <scope>NUCLEOTIDE SEQUENCE</scope>
    <source>
        <strain evidence="6">KCTC 13126</strain>
    </source>
</reference>
<dbReference type="GO" id="GO:0000976">
    <property type="term" value="F:transcription cis-regulatory region binding"/>
    <property type="evidence" value="ECO:0007669"/>
    <property type="project" value="TreeGrafter"/>
</dbReference>
<dbReference type="CDD" id="cd06267">
    <property type="entry name" value="PBP1_LacI_sugar_binding-like"/>
    <property type="match status" value="1"/>
</dbReference>
<dbReference type="Pfam" id="PF00356">
    <property type="entry name" value="LacI"/>
    <property type="match status" value="1"/>
</dbReference>
<dbReference type="RefSeq" id="WP_200355407.1">
    <property type="nucleotide sequence ID" value="NZ_JAENIL010000015.1"/>
</dbReference>
<dbReference type="InterPro" id="IPR000843">
    <property type="entry name" value="HTH_LacI"/>
</dbReference>
<sequence>MPPTLKQVAKEAGVAPSTASGILTGRSDSWASEQTRKRVLGAAEKLGYKANRFARGLRTGSFQTVGLLVPDLLNPVYTAYAREIEEVLEKAGYSLVVEESKADLKCEKDAVKKLLSSQIDGMLCFFMDIKAHEKQFTQNKPKGLSMVFFGDTFPNSGIDNVQIDFGRGTKEAIEELIKLGHKKIGVLLGYHPVPEERAISDSRMNFFRDVLSKHNLPFEDSNLLQSGHTTQNAYDRFKEYLETTPTDERVTAVFAINDILALGVMRAAIDHGLKLPQDLSIIGVDNTPMSQFLPISLSSVGYPIREIAKTAADFLLSRMGGEKDPQREVMFSTRLISRESIAPAPKA</sequence>
<organism evidence="6 7">
    <name type="scientific">Pelagicoccus mobilis</name>
    <dbReference type="NCBI Taxonomy" id="415221"/>
    <lineage>
        <taxon>Bacteria</taxon>
        <taxon>Pseudomonadati</taxon>
        <taxon>Verrucomicrobiota</taxon>
        <taxon>Opitutia</taxon>
        <taxon>Puniceicoccales</taxon>
        <taxon>Pelagicoccaceae</taxon>
        <taxon>Pelagicoccus</taxon>
    </lineage>
</organism>
<evidence type="ECO:0000313" key="7">
    <source>
        <dbReference type="Proteomes" id="UP000617628"/>
    </source>
</evidence>
<evidence type="ECO:0000256" key="1">
    <source>
        <dbReference type="ARBA" id="ARBA00022491"/>
    </source>
</evidence>
<proteinExistence type="predicted"/>
<feature type="domain" description="HTH lacI-type" evidence="5">
    <location>
        <begin position="3"/>
        <end position="59"/>
    </location>
</feature>
<evidence type="ECO:0000256" key="3">
    <source>
        <dbReference type="ARBA" id="ARBA00023125"/>
    </source>
</evidence>
<dbReference type="PANTHER" id="PTHR30146">
    <property type="entry name" value="LACI-RELATED TRANSCRIPTIONAL REPRESSOR"/>
    <property type="match status" value="1"/>
</dbReference>
<dbReference type="CDD" id="cd01392">
    <property type="entry name" value="HTH_LacI"/>
    <property type="match status" value="1"/>
</dbReference>
<dbReference type="SUPFAM" id="SSF53822">
    <property type="entry name" value="Periplasmic binding protein-like I"/>
    <property type="match status" value="1"/>
</dbReference>
<evidence type="ECO:0000313" key="6">
    <source>
        <dbReference type="EMBL" id="MBK1877196.1"/>
    </source>
</evidence>
<accession>A0A934RVF8</accession>
<dbReference type="AlphaFoldDB" id="A0A934RVF8"/>
<keyword evidence="4" id="KW-0804">Transcription</keyword>
<dbReference type="Pfam" id="PF13377">
    <property type="entry name" value="Peripla_BP_3"/>
    <property type="match status" value="1"/>
</dbReference>
<dbReference type="SMART" id="SM00354">
    <property type="entry name" value="HTH_LACI"/>
    <property type="match status" value="1"/>
</dbReference>
<evidence type="ECO:0000256" key="2">
    <source>
        <dbReference type="ARBA" id="ARBA00023015"/>
    </source>
</evidence>
<keyword evidence="2" id="KW-0805">Transcription regulation</keyword>
<name>A0A934RVF8_9BACT</name>
<comment type="caution">
    <text evidence="6">The sequence shown here is derived from an EMBL/GenBank/DDBJ whole genome shotgun (WGS) entry which is preliminary data.</text>
</comment>
<gene>
    <name evidence="6" type="ORF">JIN87_09970</name>
</gene>
<keyword evidence="7" id="KW-1185">Reference proteome</keyword>
<dbReference type="Gene3D" id="3.40.50.2300">
    <property type="match status" value="2"/>
</dbReference>
<dbReference type="PROSITE" id="PS50932">
    <property type="entry name" value="HTH_LACI_2"/>
    <property type="match status" value="1"/>
</dbReference>
<evidence type="ECO:0000259" key="5">
    <source>
        <dbReference type="PROSITE" id="PS50932"/>
    </source>
</evidence>
<keyword evidence="1" id="KW-0678">Repressor</keyword>
<evidence type="ECO:0000256" key="4">
    <source>
        <dbReference type="ARBA" id="ARBA00023163"/>
    </source>
</evidence>
<keyword evidence="3 6" id="KW-0238">DNA-binding</keyword>
<dbReference type="EMBL" id="JAENIL010000015">
    <property type="protein sequence ID" value="MBK1877196.1"/>
    <property type="molecule type" value="Genomic_DNA"/>
</dbReference>
<dbReference type="SUPFAM" id="SSF47413">
    <property type="entry name" value="lambda repressor-like DNA-binding domains"/>
    <property type="match status" value="1"/>
</dbReference>
<dbReference type="Gene3D" id="1.10.260.40">
    <property type="entry name" value="lambda repressor-like DNA-binding domains"/>
    <property type="match status" value="1"/>
</dbReference>
<dbReference type="Proteomes" id="UP000617628">
    <property type="component" value="Unassembled WGS sequence"/>
</dbReference>
<dbReference type="InterPro" id="IPR046335">
    <property type="entry name" value="LacI/GalR-like_sensor"/>
</dbReference>